<feature type="region of interest" description="Disordered" evidence="1">
    <location>
        <begin position="1"/>
        <end position="32"/>
    </location>
</feature>
<evidence type="ECO:0000256" key="1">
    <source>
        <dbReference type="SAM" id="MobiDB-lite"/>
    </source>
</evidence>
<dbReference type="EMBL" id="BAABDI010000008">
    <property type="protein sequence ID" value="GAA3971102.1"/>
    <property type="molecule type" value="Genomic_DNA"/>
</dbReference>
<evidence type="ECO:0000313" key="2">
    <source>
        <dbReference type="EMBL" id="GAA3971102.1"/>
    </source>
</evidence>
<sequence length="106" mass="11493">MLGLGLGLGSCQSTPPADREAPAAAPKPAEPQLAIRTDADARAAVARFILTQPDPTRYVVDSARVNDNGDTWQVLVPRTDWARRRPNRARFEVSKATGFVRNGPVK</sequence>
<name>A0ABP7PUE8_9BACT</name>
<dbReference type="RefSeq" id="WP_345122919.1">
    <property type="nucleotide sequence ID" value="NZ_BAABDI010000008.1"/>
</dbReference>
<feature type="compositionally biased region" description="Low complexity" evidence="1">
    <location>
        <begin position="22"/>
        <end position="32"/>
    </location>
</feature>
<reference evidence="3" key="1">
    <citation type="journal article" date="2019" name="Int. J. Syst. Evol. Microbiol.">
        <title>The Global Catalogue of Microorganisms (GCM) 10K type strain sequencing project: providing services to taxonomists for standard genome sequencing and annotation.</title>
        <authorList>
            <consortium name="The Broad Institute Genomics Platform"/>
            <consortium name="The Broad Institute Genome Sequencing Center for Infectious Disease"/>
            <person name="Wu L."/>
            <person name="Ma J."/>
        </authorList>
    </citation>
    <scope>NUCLEOTIDE SEQUENCE [LARGE SCALE GENOMIC DNA]</scope>
    <source>
        <strain evidence="3">JCM 17217</strain>
    </source>
</reference>
<protein>
    <recommendedName>
        <fullName evidence="4">Lipoprotein</fullName>
    </recommendedName>
</protein>
<organism evidence="2 3">
    <name type="scientific">Hymenobacter antarcticus</name>
    <dbReference type="NCBI Taxonomy" id="486270"/>
    <lineage>
        <taxon>Bacteria</taxon>
        <taxon>Pseudomonadati</taxon>
        <taxon>Bacteroidota</taxon>
        <taxon>Cytophagia</taxon>
        <taxon>Cytophagales</taxon>
        <taxon>Hymenobacteraceae</taxon>
        <taxon>Hymenobacter</taxon>
    </lineage>
</organism>
<accession>A0ABP7PUE8</accession>
<dbReference type="Proteomes" id="UP001501556">
    <property type="component" value="Unassembled WGS sequence"/>
</dbReference>
<evidence type="ECO:0000313" key="3">
    <source>
        <dbReference type="Proteomes" id="UP001501556"/>
    </source>
</evidence>
<evidence type="ECO:0008006" key="4">
    <source>
        <dbReference type="Google" id="ProtNLM"/>
    </source>
</evidence>
<gene>
    <name evidence="2" type="ORF">GCM10022407_16210</name>
</gene>
<keyword evidence="3" id="KW-1185">Reference proteome</keyword>
<proteinExistence type="predicted"/>
<comment type="caution">
    <text evidence="2">The sequence shown here is derived from an EMBL/GenBank/DDBJ whole genome shotgun (WGS) entry which is preliminary data.</text>
</comment>